<proteinExistence type="predicted"/>
<keyword evidence="3" id="KW-1185">Reference proteome</keyword>
<gene>
    <name evidence="2" type="ORF">VitviT2T_020283</name>
</gene>
<feature type="region of interest" description="Disordered" evidence="1">
    <location>
        <begin position="20"/>
        <end position="48"/>
    </location>
</feature>
<dbReference type="Proteomes" id="UP001227230">
    <property type="component" value="Chromosome 13"/>
</dbReference>
<evidence type="ECO:0000313" key="2">
    <source>
        <dbReference type="EMBL" id="WKA02043.1"/>
    </source>
</evidence>
<name>A0ABY9D3D8_VITVI</name>
<protein>
    <submittedName>
        <fullName evidence="2">Uncharacterized protein</fullName>
    </submittedName>
</protein>
<accession>A0ABY9D3D8</accession>
<evidence type="ECO:0000256" key="1">
    <source>
        <dbReference type="SAM" id="MobiDB-lite"/>
    </source>
</evidence>
<reference evidence="2 3" key="1">
    <citation type="journal article" date="2023" name="Hortic Res">
        <title>The complete reference genome for grapevine (Vitis vinifera L.) genetics and breeding.</title>
        <authorList>
            <person name="Shi X."/>
            <person name="Cao S."/>
            <person name="Wang X."/>
            <person name="Huang S."/>
            <person name="Wang Y."/>
            <person name="Liu Z."/>
            <person name="Liu W."/>
            <person name="Leng X."/>
            <person name="Peng Y."/>
            <person name="Wang N."/>
            <person name="Wang Y."/>
            <person name="Ma Z."/>
            <person name="Xu X."/>
            <person name="Zhang F."/>
            <person name="Xue H."/>
            <person name="Zhong H."/>
            <person name="Wang Y."/>
            <person name="Zhang K."/>
            <person name="Velt A."/>
            <person name="Avia K."/>
            <person name="Holtgrawe D."/>
            <person name="Grimplet J."/>
            <person name="Matus J.T."/>
            <person name="Ware D."/>
            <person name="Wu X."/>
            <person name="Wang H."/>
            <person name="Liu C."/>
            <person name="Fang Y."/>
            <person name="Rustenholz C."/>
            <person name="Cheng Z."/>
            <person name="Xiao H."/>
            <person name="Zhou Y."/>
        </authorList>
    </citation>
    <scope>NUCLEOTIDE SEQUENCE [LARGE SCALE GENOMIC DNA]</scope>
    <source>
        <strain evidence="3">cv. Pinot noir / PN40024</strain>
        <tissue evidence="2">Leaf</tissue>
    </source>
</reference>
<organism evidence="2 3">
    <name type="scientific">Vitis vinifera</name>
    <name type="common">Grape</name>
    <dbReference type="NCBI Taxonomy" id="29760"/>
    <lineage>
        <taxon>Eukaryota</taxon>
        <taxon>Viridiplantae</taxon>
        <taxon>Streptophyta</taxon>
        <taxon>Embryophyta</taxon>
        <taxon>Tracheophyta</taxon>
        <taxon>Spermatophyta</taxon>
        <taxon>Magnoliopsida</taxon>
        <taxon>eudicotyledons</taxon>
        <taxon>Gunneridae</taxon>
        <taxon>Pentapetalae</taxon>
        <taxon>rosids</taxon>
        <taxon>Vitales</taxon>
        <taxon>Vitaceae</taxon>
        <taxon>Viteae</taxon>
        <taxon>Vitis</taxon>
    </lineage>
</organism>
<dbReference type="EMBL" id="CP126660">
    <property type="protein sequence ID" value="WKA02043.1"/>
    <property type="molecule type" value="Genomic_DNA"/>
</dbReference>
<evidence type="ECO:0000313" key="3">
    <source>
        <dbReference type="Proteomes" id="UP001227230"/>
    </source>
</evidence>
<sequence length="130" mass="15217">MALQRRSQLFSRWRRRQHLQLHRHHAQRRLSDQQTNAKTMPKRREPNAKRMAENIVARSATMTGAASHQHDASPVVAVALHHRSPMSQPETPSGSALERRCSLCFLFIWTFYRNLNLLHKQPTIITLLRH</sequence>